<evidence type="ECO:0000256" key="7">
    <source>
        <dbReference type="ARBA" id="ARBA00022475"/>
    </source>
</evidence>
<keyword evidence="10" id="KW-0406">Ion transport</keyword>
<accession>A0A9D1F9L6</accession>
<comment type="subcellular location">
    <subcellularLocation>
        <location evidence="2">Cell membrane</location>
        <topology evidence="2">Multi-pass membrane protein</topology>
    </subcellularLocation>
</comment>
<gene>
    <name evidence="14" type="ORF">IAA83_06175</name>
</gene>
<evidence type="ECO:0000256" key="4">
    <source>
        <dbReference type="ARBA" id="ARBA00020268"/>
    </source>
</evidence>
<evidence type="ECO:0000256" key="5">
    <source>
        <dbReference type="ARBA" id="ARBA00022448"/>
    </source>
</evidence>
<evidence type="ECO:0000256" key="9">
    <source>
        <dbReference type="ARBA" id="ARBA00022989"/>
    </source>
</evidence>
<name>A0A9D1F9L6_9FIRM</name>
<dbReference type="GO" id="GO:0015297">
    <property type="term" value="F:antiporter activity"/>
    <property type="evidence" value="ECO:0007669"/>
    <property type="project" value="UniProtKB-KW"/>
</dbReference>
<reference evidence="14" key="1">
    <citation type="submission" date="2020-10" db="EMBL/GenBank/DDBJ databases">
        <authorList>
            <person name="Gilroy R."/>
        </authorList>
    </citation>
    <scope>NUCLEOTIDE SEQUENCE</scope>
    <source>
        <strain evidence="14">ChiBcec16-1751</strain>
    </source>
</reference>
<comment type="caution">
    <text evidence="14">The sequence shown here is derived from an EMBL/GenBank/DDBJ whole genome shotgun (WGS) entry which is preliminary data.</text>
</comment>
<protein>
    <recommendedName>
        <fullName evidence="4">Probable multidrug resistance protein NorM</fullName>
    </recommendedName>
    <alternativeName>
        <fullName evidence="12">Multidrug-efflux transporter</fullName>
    </alternativeName>
</protein>
<dbReference type="PANTHER" id="PTHR43298:SF2">
    <property type="entry name" value="FMN_FAD EXPORTER YEEO-RELATED"/>
    <property type="match status" value="1"/>
</dbReference>
<dbReference type="CDD" id="cd13138">
    <property type="entry name" value="MATE_yoeA_like"/>
    <property type="match status" value="1"/>
</dbReference>
<evidence type="ECO:0000256" key="3">
    <source>
        <dbReference type="ARBA" id="ARBA00010199"/>
    </source>
</evidence>
<evidence type="ECO:0000256" key="8">
    <source>
        <dbReference type="ARBA" id="ARBA00022692"/>
    </source>
</evidence>
<comment type="function">
    <text evidence="1">Multidrug efflux pump.</text>
</comment>
<feature type="transmembrane region" description="Helical" evidence="13">
    <location>
        <begin position="192"/>
        <end position="212"/>
    </location>
</feature>
<dbReference type="InterPro" id="IPR050222">
    <property type="entry name" value="MATE_MdtK"/>
</dbReference>
<evidence type="ECO:0000256" key="6">
    <source>
        <dbReference type="ARBA" id="ARBA00022449"/>
    </source>
</evidence>
<sequence length="450" mass="48100">MAKDLTQGRPIWLLFTLGMPILIGNLFQQFYSMVDTIIVGRFVGQKAMAAVGCTGSISFFILGAAFGLTAGFAIIVAQLYGGKQERELRNAVAVSIELSALFSLAITAVSVVFATPILEIMQTPEDIFHDAYLYIVIIFWGIPGMVYYNLFSGILRAVGDSRTPLVFLVIASVGNIVLDLLLVVVIPMGPAGAALATIVSQTLSGIGCLLYMCRRYKFLIPHGSDWHFSPSLAWSLVRLGVPSALSNSVCAIGCMAVQGAVNRFGSDMVAGYTAGTKIEGVATQPCFAFSAALVNFVGQNVGAGKMDRVRKGTHDCLKLMLGCAVFGFVVAQFCGKALVGVFLEAPTAEVIDAATQYLRWISYFVLPLGVLLVYRCAISGMGNANIPMLSGAVELAMRLPIAFFLSVRIGYTGICQASPASWIAAAIMLCIAYYQIERSTCKRFGLVLAS</sequence>
<dbReference type="InterPro" id="IPR002528">
    <property type="entry name" value="MATE_fam"/>
</dbReference>
<feature type="transmembrane region" description="Helical" evidence="13">
    <location>
        <begin position="163"/>
        <end position="186"/>
    </location>
</feature>
<evidence type="ECO:0000256" key="11">
    <source>
        <dbReference type="ARBA" id="ARBA00023136"/>
    </source>
</evidence>
<evidence type="ECO:0000256" key="12">
    <source>
        <dbReference type="ARBA" id="ARBA00031636"/>
    </source>
</evidence>
<feature type="transmembrane region" description="Helical" evidence="13">
    <location>
        <begin position="92"/>
        <end position="111"/>
    </location>
</feature>
<dbReference type="PANTHER" id="PTHR43298">
    <property type="entry name" value="MULTIDRUG RESISTANCE PROTEIN NORM-RELATED"/>
    <property type="match status" value="1"/>
</dbReference>
<dbReference type="InterPro" id="IPR048279">
    <property type="entry name" value="MdtK-like"/>
</dbReference>
<keyword evidence="8 13" id="KW-0812">Transmembrane</keyword>
<keyword evidence="7" id="KW-1003">Cell membrane</keyword>
<feature type="transmembrane region" description="Helical" evidence="13">
    <location>
        <begin position="57"/>
        <end position="80"/>
    </location>
</feature>
<feature type="transmembrane region" description="Helical" evidence="13">
    <location>
        <begin position="395"/>
        <end position="414"/>
    </location>
</feature>
<feature type="transmembrane region" description="Helical" evidence="13">
    <location>
        <begin position="420"/>
        <end position="436"/>
    </location>
</feature>
<evidence type="ECO:0000256" key="13">
    <source>
        <dbReference type="SAM" id="Phobius"/>
    </source>
</evidence>
<dbReference type="GO" id="GO:0006811">
    <property type="term" value="P:monoatomic ion transport"/>
    <property type="evidence" value="ECO:0007669"/>
    <property type="project" value="UniProtKB-KW"/>
</dbReference>
<feature type="transmembrane region" description="Helical" evidence="13">
    <location>
        <begin position="131"/>
        <end position="151"/>
    </location>
</feature>
<evidence type="ECO:0000313" key="14">
    <source>
        <dbReference type="EMBL" id="HIS64940.1"/>
    </source>
</evidence>
<dbReference type="Proteomes" id="UP000886741">
    <property type="component" value="Unassembled WGS sequence"/>
</dbReference>
<dbReference type="Pfam" id="PF01554">
    <property type="entry name" value="MatE"/>
    <property type="match status" value="2"/>
</dbReference>
<dbReference type="AlphaFoldDB" id="A0A9D1F9L6"/>
<keyword evidence="5" id="KW-0813">Transport</keyword>
<evidence type="ECO:0000256" key="10">
    <source>
        <dbReference type="ARBA" id="ARBA00023065"/>
    </source>
</evidence>
<evidence type="ECO:0000313" key="15">
    <source>
        <dbReference type="Proteomes" id="UP000886741"/>
    </source>
</evidence>
<comment type="similarity">
    <text evidence="3">Belongs to the multi antimicrobial extrusion (MATE) (TC 2.A.66.1) family.</text>
</comment>
<proteinExistence type="inferred from homology"/>
<evidence type="ECO:0000256" key="1">
    <source>
        <dbReference type="ARBA" id="ARBA00003408"/>
    </source>
</evidence>
<keyword evidence="9 13" id="KW-1133">Transmembrane helix</keyword>
<dbReference type="GO" id="GO:0042910">
    <property type="term" value="F:xenobiotic transmembrane transporter activity"/>
    <property type="evidence" value="ECO:0007669"/>
    <property type="project" value="InterPro"/>
</dbReference>
<feature type="transmembrane region" description="Helical" evidence="13">
    <location>
        <begin position="357"/>
        <end position="374"/>
    </location>
</feature>
<dbReference type="EMBL" id="DVJJ01000091">
    <property type="protein sequence ID" value="HIS64940.1"/>
    <property type="molecule type" value="Genomic_DNA"/>
</dbReference>
<organism evidence="14 15">
    <name type="scientific">Candidatus Avoscillospira avistercoris</name>
    <dbReference type="NCBI Taxonomy" id="2840707"/>
    <lineage>
        <taxon>Bacteria</taxon>
        <taxon>Bacillati</taxon>
        <taxon>Bacillota</taxon>
        <taxon>Clostridia</taxon>
        <taxon>Eubacteriales</taxon>
        <taxon>Oscillospiraceae</taxon>
        <taxon>Oscillospiraceae incertae sedis</taxon>
        <taxon>Candidatus Avoscillospira</taxon>
    </lineage>
</organism>
<feature type="transmembrane region" description="Helical" evidence="13">
    <location>
        <begin position="319"/>
        <end position="345"/>
    </location>
</feature>
<feature type="transmembrane region" description="Helical" evidence="13">
    <location>
        <begin position="12"/>
        <end position="31"/>
    </location>
</feature>
<reference evidence="14" key="2">
    <citation type="journal article" date="2021" name="PeerJ">
        <title>Extensive microbial diversity within the chicken gut microbiome revealed by metagenomics and culture.</title>
        <authorList>
            <person name="Gilroy R."/>
            <person name="Ravi A."/>
            <person name="Getino M."/>
            <person name="Pursley I."/>
            <person name="Horton D.L."/>
            <person name="Alikhan N.F."/>
            <person name="Baker D."/>
            <person name="Gharbi K."/>
            <person name="Hall N."/>
            <person name="Watson M."/>
            <person name="Adriaenssens E.M."/>
            <person name="Foster-Nyarko E."/>
            <person name="Jarju S."/>
            <person name="Secka A."/>
            <person name="Antonio M."/>
            <person name="Oren A."/>
            <person name="Chaudhuri R.R."/>
            <person name="La Ragione R."/>
            <person name="Hildebrand F."/>
            <person name="Pallen M.J."/>
        </authorList>
    </citation>
    <scope>NUCLEOTIDE SEQUENCE</scope>
    <source>
        <strain evidence="14">ChiBcec16-1751</strain>
    </source>
</reference>
<keyword evidence="11 13" id="KW-0472">Membrane</keyword>
<dbReference type="GO" id="GO:0005886">
    <property type="term" value="C:plasma membrane"/>
    <property type="evidence" value="ECO:0007669"/>
    <property type="project" value="UniProtKB-SubCell"/>
</dbReference>
<keyword evidence="6" id="KW-0050">Antiport</keyword>
<dbReference type="NCBIfam" id="TIGR00797">
    <property type="entry name" value="matE"/>
    <property type="match status" value="1"/>
</dbReference>
<evidence type="ECO:0000256" key="2">
    <source>
        <dbReference type="ARBA" id="ARBA00004651"/>
    </source>
</evidence>
<dbReference type="PIRSF" id="PIRSF006603">
    <property type="entry name" value="DinF"/>
    <property type="match status" value="1"/>
</dbReference>